<dbReference type="InterPro" id="IPR011043">
    <property type="entry name" value="Gal_Oxase/kelch_b-propeller"/>
</dbReference>
<feature type="domain" description="F-box" evidence="1">
    <location>
        <begin position="8"/>
        <end position="48"/>
    </location>
</feature>
<dbReference type="OMA" id="VQGGCHR"/>
<dbReference type="CDD" id="cd09917">
    <property type="entry name" value="F-box_SF"/>
    <property type="match status" value="1"/>
</dbReference>
<dbReference type="InterPro" id="IPR050942">
    <property type="entry name" value="F-box_BR-signaling"/>
</dbReference>
<dbReference type="SMART" id="SM00256">
    <property type="entry name" value="FBOX"/>
    <property type="match status" value="1"/>
</dbReference>
<dbReference type="Pfam" id="PF00646">
    <property type="entry name" value="F-box"/>
    <property type="match status" value="1"/>
</dbReference>
<sequence>MARNWANLPQELLVLCSQRLCPKDLSAFRAVCHSWRFAAVEERSDVPWLMLADEEGTRWREFFCLSCQLVHKALLPEAKGKRCFFSRGWMLTMGKEGELHMLKNPMSCRDHIIKLPNLNKFLAIQNSRLLRTYGAYIFKFALSDSPATSPDYKVVVIYRNCRRLWLWKPGDEEWSSVTSKYYVNDVIFYRGCFVILNRGGSILRFDADGPTPLEAQVVFKMPRGLLGREQTYLVQSVTGSLLLVSRQGQRTRKGTFRFHIFEIDLDNRTWTGVKNLGNMSLFVGCNSSFSLEVDQKHHIKSNCIYFIDDFFSWSKLTKEGGGTDMGIYHLEDGSIEPHIDWISDSQFSPPLWIEPSF</sequence>
<dbReference type="FunCoup" id="A0A059AVA2">
    <property type="interactions" value="165"/>
</dbReference>
<dbReference type="STRING" id="71139.A0A059AVA2"/>
<protein>
    <recommendedName>
        <fullName evidence="1">F-box domain-containing protein</fullName>
    </recommendedName>
</protein>
<dbReference type="InterPro" id="IPR001810">
    <property type="entry name" value="F-box_dom"/>
</dbReference>
<reference evidence="2" key="1">
    <citation type="submission" date="2013-07" db="EMBL/GenBank/DDBJ databases">
        <title>The genome of Eucalyptus grandis.</title>
        <authorList>
            <person name="Schmutz J."/>
            <person name="Hayes R."/>
            <person name="Myburg A."/>
            <person name="Tuskan G."/>
            <person name="Grattapaglia D."/>
            <person name="Rokhsar D.S."/>
        </authorList>
    </citation>
    <scope>NUCLEOTIDE SEQUENCE</scope>
    <source>
        <tissue evidence="2">Leaf extractions</tissue>
    </source>
</reference>
<name>A0A059AVA2_EUCGR</name>
<dbReference type="SUPFAM" id="SSF50965">
    <property type="entry name" value="Galactose oxidase, central domain"/>
    <property type="match status" value="1"/>
</dbReference>
<dbReference type="InterPro" id="IPR005174">
    <property type="entry name" value="KIB1-4_b-propeller"/>
</dbReference>
<dbReference type="InParanoid" id="A0A059AVA2"/>
<dbReference type="Pfam" id="PF03478">
    <property type="entry name" value="Beta-prop_KIB1-4"/>
    <property type="match status" value="1"/>
</dbReference>
<dbReference type="AlphaFoldDB" id="A0A059AVA2"/>
<dbReference type="Gramene" id="KCW57887">
    <property type="protein sequence ID" value="KCW57887"/>
    <property type="gene ID" value="EUGRSUZ_H00638"/>
</dbReference>
<gene>
    <name evidence="2" type="ORF">EUGRSUZ_H00638</name>
</gene>
<dbReference type="InterPro" id="IPR036047">
    <property type="entry name" value="F-box-like_dom_sf"/>
</dbReference>
<dbReference type="SUPFAM" id="SSF81383">
    <property type="entry name" value="F-box domain"/>
    <property type="match status" value="1"/>
</dbReference>
<evidence type="ECO:0000259" key="1">
    <source>
        <dbReference type="SMART" id="SM00256"/>
    </source>
</evidence>
<evidence type="ECO:0000313" key="2">
    <source>
        <dbReference type="EMBL" id="KCW57887.1"/>
    </source>
</evidence>
<dbReference type="PANTHER" id="PTHR44259:SF65">
    <property type="entry name" value="F-BOX DOMAIN-CONTAINING PROTEIN"/>
    <property type="match status" value="1"/>
</dbReference>
<dbReference type="PANTHER" id="PTHR44259">
    <property type="entry name" value="OS07G0183000 PROTEIN-RELATED"/>
    <property type="match status" value="1"/>
</dbReference>
<dbReference type="EMBL" id="KK198760">
    <property type="protein sequence ID" value="KCW57887.1"/>
    <property type="molecule type" value="Genomic_DNA"/>
</dbReference>
<proteinExistence type="predicted"/>
<dbReference type="eggNOG" id="ENOG502QS0H">
    <property type="taxonomic scope" value="Eukaryota"/>
</dbReference>
<dbReference type="Gene3D" id="1.20.1280.50">
    <property type="match status" value="1"/>
</dbReference>
<accession>A0A059AVA2</accession>
<organism evidence="2">
    <name type="scientific">Eucalyptus grandis</name>
    <name type="common">Flooded gum</name>
    <dbReference type="NCBI Taxonomy" id="71139"/>
    <lineage>
        <taxon>Eukaryota</taxon>
        <taxon>Viridiplantae</taxon>
        <taxon>Streptophyta</taxon>
        <taxon>Embryophyta</taxon>
        <taxon>Tracheophyta</taxon>
        <taxon>Spermatophyta</taxon>
        <taxon>Magnoliopsida</taxon>
        <taxon>eudicotyledons</taxon>
        <taxon>Gunneridae</taxon>
        <taxon>Pentapetalae</taxon>
        <taxon>rosids</taxon>
        <taxon>malvids</taxon>
        <taxon>Myrtales</taxon>
        <taxon>Myrtaceae</taxon>
        <taxon>Myrtoideae</taxon>
        <taxon>Eucalypteae</taxon>
        <taxon>Eucalyptus</taxon>
    </lineage>
</organism>